<dbReference type="RefSeq" id="WP_330483732.1">
    <property type="nucleotide sequence ID" value="NZ_JAZBJZ010000038.1"/>
</dbReference>
<name>A0AAW9PY51_9CYAN</name>
<dbReference type="EMBL" id="JAZBJZ010000038">
    <property type="protein sequence ID" value="MEE3717303.1"/>
    <property type="molecule type" value="Genomic_DNA"/>
</dbReference>
<dbReference type="Proteomes" id="UP001333818">
    <property type="component" value="Unassembled WGS sequence"/>
</dbReference>
<reference evidence="3" key="1">
    <citation type="submission" date="2024-01" db="EMBL/GenBank/DDBJ databases">
        <title>Bank of Algae and Cyanobacteria of the Azores (BACA) strain genomes.</title>
        <authorList>
            <person name="Luz R."/>
            <person name="Cordeiro R."/>
            <person name="Fonseca A."/>
            <person name="Goncalves V."/>
        </authorList>
    </citation>
    <scope>NUCLEOTIDE SEQUENCE</scope>
    <source>
        <strain evidence="3">BACA0141</strain>
    </source>
</reference>
<organism evidence="3 4">
    <name type="scientific">Tumidithrix elongata BACA0141</name>
    <dbReference type="NCBI Taxonomy" id="2716417"/>
    <lineage>
        <taxon>Bacteria</taxon>
        <taxon>Bacillati</taxon>
        <taxon>Cyanobacteriota</taxon>
        <taxon>Cyanophyceae</taxon>
        <taxon>Pseudanabaenales</taxon>
        <taxon>Pseudanabaenaceae</taxon>
        <taxon>Tumidithrix</taxon>
        <taxon>Tumidithrix elongata</taxon>
    </lineage>
</organism>
<dbReference type="InterPro" id="IPR002762">
    <property type="entry name" value="CbiX-like"/>
</dbReference>
<dbReference type="InterPro" id="IPR050963">
    <property type="entry name" value="Sirohydro_Cobaltochel/CbiX"/>
</dbReference>
<keyword evidence="2" id="KW-0456">Lyase</keyword>
<dbReference type="Pfam" id="PF01903">
    <property type="entry name" value="CbiX"/>
    <property type="match status" value="2"/>
</dbReference>
<protein>
    <submittedName>
        <fullName evidence="3">Sirohydrochlorin chelatase</fullName>
    </submittedName>
</protein>
<dbReference type="PANTHER" id="PTHR33542">
    <property type="entry name" value="SIROHYDROCHLORIN FERROCHELATASE, CHLOROPLASTIC"/>
    <property type="match status" value="1"/>
</dbReference>
<sequence>MRTSNVAYYLVTHGSRDPRSWSVLQEIANLAQKQEPSIFIGWGCLEGLPLSLAQQLQKFGQEAQARECNRIIIEPLFLIPGVHVNQDIPKEVAIAQQHFATLQFQIAPYLGESPQIPQLIQTHFERNIPLAQKHKTARILIAHGSRREGANLPIEKLAQQAGAIAAYWSVPPSLETQIEVSIAQGAEKIAVMPYFLAPGGITEAIAAKILDSPYQAQIHFMSVPLSLVQIADLAISDGLSLG</sequence>
<dbReference type="AlphaFoldDB" id="A0AAW9PY51"/>
<evidence type="ECO:0000256" key="2">
    <source>
        <dbReference type="ARBA" id="ARBA00023239"/>
    </source>
</evidence>
<accession>A0AAW9PY51</accession>
<dbReference type="SUPFAM" id="SSF53800">
    <property type="entry name" value="Chelatase"/>
    <property type="match status" value="1"/>
</dbReference>
<keyword evidence="4" id="KW-1185">Reference proteome</keyword>
<dbReference type="CDD" id="cd03416">
    <property type="entry name" value="CbiX_SirB_N"/>
    <property type="match status" value="1"/>
</dbReference>
<proteinExistence type="predicted"/>
<evidence type="ECO:0000313" key="3">
    <source>
        <dbReference type="EMBL" id="MEE3717303.1"/>
    </source>
</evidence>
<dbReference type="PANTHER" id="PTHR33542:SF3">
    <property type="entry name" value="SIROHYDROCHLORIN FERROCHELATASE, CHLOROPLASTIC"/>
    <property type="match status" value="1"/>
</dbReference>
<gene>
    <name evidence="3" type="ORF">V2H45_11135</name>
</gene>
<evidence type="ECO:0000256" key="1">
    <source>
        <dbReference type="ARBA" id="ARBA00022723"/>
    </source>
</evidence>
<dbReference type="GO" id="GO:0046872">
    <property type="term" value="F:metal ion binding"/>
    <property type="evidence" value="ECO:0007669"/>
    <property type="project" value="UniProtKB-KW"/>
</dbReference>
<dbReference type="GO" id="GO:0016829">
    <property type="term" value="F:lyase activity"/>
    <property type="evidence" value="ECO:0007669"/>
    <property type="project" value="UniProtKB-KW"/>
</dbReference>
<evidence type="ECO:0000313" key="4">
    <source>
        <dbReference type="Proteomes" id="UP001333818"/>
    </source>
</evidence>
<keyword evidence="1" id="KW-0479">Metal-binding</keyword>
<comment type="caution">
    <text evidence="3">The sequence shown here is derived from an EMBL/GenBank/DDBJ whole genome shotgun (WGS) entry which is preliminary data.</text>
</comment>
<dbReference type="Gene3D" id="3.40.50.1400">
    <property type="match status" value="2"/>
</dbReference>